<dbReference type="AlphaFoldDB" id="A0ABD5QHD6"/>
<dbReference type="Proteomes" id="UP001595925">
    <property type="component" value="Unassembled WGS sequence"/>
</dbReference>
<organism evidence="1 2">
    <name type="scientific">Saliphagus infecundisoli</name>
    <dbReference type="NCBI Taxonomy" id="1849069"/>
    <lineage>
        <taxon>Archaea</taxon>
        <taxon>Methanobacteriati</taxon>
        <taxon>Methanobacteriota</taxon>
        <taxon>Stenosarchaea group</taxon>
        <taxon>Halobacteria</taxon>
        <taxon>Halobacteriales</taxon>
        <taxon>Natrialbaceae</taxon>
        <taxon>Saliphagus</taxon>
    </lineage>
</organism>
<gene>
    <name evidence="1" type="ORF">ACFPFO_14940</name>
</gene>
<evidence type="ECO:0008006" key="3">
    <source>
        <dbReference type="Google" id="ProtNLM"/>
    </source>
</evidence>
<accession>A0ABD5QHD6</accession>
<dbReference type="RefSeq" id="WP_114576061.1">
    <property type="nucleotide sequence ID" value="NZ_JAIVEF010000006.1"/>
</dbReference>
<keyword evidence="2" id="KW-1185">Reference proteome</keyword>
<evidence type="ECO:0000313" key="1">
    <source>
        <dbReference type="EMBL" id="MFC4989039.1"/>
    </source>
</evidence>
<evidence type="ECO:0000313" key="2">
    <source>
        <dbReference type="Proteomes" id="UP001595925"/>
    </source>
</evidence>
<name>A0ABD5QHD6_9EURY</name>
<sequence length="61" mass="6223">MTHITENDRAAGRCDGCGNIYTVRLSPDGEIEPIGVPAGCTQCGGTEFTVLGRADGSPSAP</sequence>
<proteinExistence type="predicted"/>
<reference evidence="1 2" key="1">
    <citation type="journal article" date="2019" name="Int. J. Syst. Evol. Microbiol.">
        <title>The Global Catalogue of Microorganisms (GCM) 10K type strain sequencing project: providing services to taxonomists for standard genome sequencing and annotation.</title>
        <authorList>
            <consortium name="The Broad Institute Genomics Platform"/>
            <consortium name="The Broad Institute Genome Sequencing Center for Infectious Disease"/>
            <person name="Wu L."/>
            <person name="Ma J."/>
        </authorList>
    </citation>
    <scope>NUCLEOTIDE SEQUENCE [LARGE SCALE GENOMIC DNA]</scope>
    <source>
        <strain evidence="1 2">CGMCC 1.15824</strain>
    </source>
</reference>
<comment type="caution">
    <text evidence="1">The sequence shown here is derived from an EMBL/GenBank/DDBJ whole genome shotgun (WGS) entry which is preliminary data.</text>
</comment>
<dbReference type="EMBL" id="JBHSJG010000038">
    <property type="protein sequence ID" value="MFC4989039.1"/>
    <property type="molecule type" value="Genomic_DNA"/>
</dbReference>
<protein>
    <recommendedName>
        <fullName evidence="3">Small CPxCG-related zinc finger protein</fullName>
    </recommendedName>
</protein>